<proteinExistence type="predicted"/>
<dbReference type="Proteomes" id="UP000324222">
    <property type="component" value="Unassembled WGS sequence"/>
</dbReference>
<name>A0A5B7CZM5_PORTR</name>
<evidence type="ECO:0000313" key="1">
    <source>
        <dbReference type="EMBL" id="MPC15212.1"/>
    </source>
</evidence>
<evidence type="ECO:0000313" key="2">
    <source>
        <dbReference type="Proteomes" id="UP000324222"/>
    </source>
</evidence>
<comment type="caution">
    <text evidence="1">The sequence shown here is derived from an EMBL/GenBank/DDBJ whole genome shotgun (WGS) entry which is preliminary data.</text>
</comment>
<protein>
    <submittedName>
        <fullName evidence="1">Uncharacterized protein</fullName>
    </submittedName>
</protein>
<reference evidence="1 2" key="1">
    <citation type="submission" date="2019-05" db="EMBL/GenBank/DDBJ databases">
        <title>Another draft genome of Portunus trituberculatus and its Hox gene families provides insights of decapod evolution.</title>
        <authorList>
            <person name="Jeong J.-H."/>
            <person name="Song I."/>
            <person name="Kim S."/>
            <person name="Choi T."/>
            <person name="Kim D."/>
            <person name="Ryu S."/>
            <person name="Kim W."/>
        </authorList>
    </citation>
    <scope>NUCLEOTIDE SEQUENCE [LARGE SCALE GENOMIC DNA]</scope>
    <source>
        <tissue evidence="1">Muscle</tissue>
    </source>
</reference>
<dbReference type="EMBL" id="VSRR010000409">
    <property type="protein sequence ID" value="MPC15212.1"/>
    <property type="molecule type" value="Genomic_DNA"/>
</dbReference>
<dbReference type="AlphaFoldDB" id="A0A5B7CZM5"/>
<keyword evidence="2" id="KW-1185">Reference proteome</keyword>
<accession>A0A5B7CZM5</accession>
<sequence length="146" mass="16005">MDEAAVRPAPCHLVWECSSYSSSRVSRPGQGDAQLITRQELEKNLRLRRPCITAAATSAPADPAAPAAARLRKGEEITDKQKHLANKTLSIAAFLRLALPRASQVAMRLLPLSCRRLERSPVICQVPHILPHVSTNPLPPLARRPL</sequence>
<organism evidence="1 2">
    <name type="scientific">Portunus trituberculatus</name>
    <name type="common">Swimming crab</name>
    <name type="synonym">Neptunus trituberculatus</name>
    <dbReference type="NCBI Taxonomy" id="210409"/>
    <lineage>
        <taxon>Eukaryota</taxon>
        <taxon>Metazoa</taxon>
        <taxon>Ecdysozoa</taxon>
        <taxon>Arthropoda</taxon>
        <taxon>Crustacea</taxon>
        <taxon>Multicrustacea</taxon>
        <taxon>Malacostraca</taxon>
        <taxon>Eumalacostraca</taxon>
        <taxon>Eucarida</taxon>
        <taxon>Decapoda</taxon>
        <taxon>Pleocyemata</taxon>
        <taxon>Brachyura</taxon>
        <taxon>Eubrachyura</taxon>
        <taxon>Portunoidea</taxon>
        <taxon>Portunidae</taxon>
        <taxon>Portuninae</taxon>
        <taxon>Portunus</taxon>
    </lineage>
</organism>
<gene>
    <name evidence="1" type="ORF">E2C01_007997</name>
</gene>